<dbReference type="VEuPathDB" id="FungiDB:FUN_007066"/>
<evidence type="ECO:0000313" key="2">
    <source>
        <dbReference type="Proteomes" id="UP000232722"/>
    </source>
</evidence>
<accession>A0A2N0NQY4</accession>
<gene>
    <name evidence="1" type="ORF">RhiirA5_433908</name>
</gene>
<dbReference type="Proteomes" id="UP000232722">
    <property type="component" value="Unassembled WGS sequence"/>
</dbReference>
<proteinExistence type="predicted"/>
<dbReference type="EMBL" id="LLXJ01003498">
    <property type="protein sequence ID" value="PKB96983.1"/>
    <property type="molecule type" value="Genomic_DNA"/>
</dbReference>
<protein>
    <submittedName>
        <fullName evidence="1">Uncharacterized protein</fullName>
    </submittedName>
</protein>
<reference evidence="1 2" key="2">
    <citation type="submission" date="2017-09" db="EMBL/GenBank/DDBJ databases">
        <title>Extensive intraspecific genome diversity in a model arbuscular mycorrhizal fungus.</title>
        <authorList>
            <person name="Chen E.C."/>
            <person name="Morin E."/>
            <person name="Beaudet D."/>
            <person name="Noel J."/>
            <person name="Ndikumana S."/>
            <person name="Charron P."/>
            <person name="St-Onge C."/>
            <person name="Giorgi J."/>
            <person name="Grigoriev I.V."/>
            <person name="Roux C."/>
            <person name="Martin F.M."/>
            <person name="Corradi N."/>
        </authorList>
    </citation>
    <scope>NUCLEOTIDE SEQUENCE [LARGE SCALE GENOMIC DNA]</scope>
    <source>
        <strain evidence="1 2">A5</strain>
    </source>
</reference>
<reference evidence="1 2" key="1">
    <citation type="submission" date="2016-04" db="EMBL/GenBank/DDBJ databases">
        <title>Genome analyses suggest a sexual origin of heterokaryosis in a supposedly ancient asexual fungus.</title>
        <authorList>
            <person name="Ropars J."/>
            <person name="Sedzielewska K."/>
            <person name="Noel J."/>
            <person name="Charron P."/>
            <person name="Farinelli L."/>
            <person name="Marton T."/>
            <person name="Kruger M."/>
            <person name="Pelin A."/>
            <person name="Brachmann A."/>
            <person name="Corradi N."/>
        </authorList>
    </citation>
    <scope>NUCLEOTIDE SEQUENCE [LARGE SCALE GENOMIC DNA]</scope>
    <source>
        <strain evidence="1 2">A5</strain>
    </source>
</reference>
<dbReference type="AlphaFoldDB" id="A0A2N0NQY4"/>
<comment type="caution">
    <text evidence="1">The sequence shown here is derived from an EMBL/GenBank/DDBJ whole genome shotgun (WGS) entry which is preliminary data.</text>
</comment>
<name>A0A2N0NQY4_9GLOM</name>
<organism evidence="1 2">
    <name type="scientific">Rhizophagus irregularis</name>
    <dbReference type="NCBI Taxonomy" id="588596"/>
    <lineage>
        <taxon>Eukaryota</taxon>
        <taxon>Fungi</taxon>
        <taxon>Fungi incertae sedis</taxon>
        <taxon>Mucoromycota</taxon>
        <taxon>Glomeromycotina</taxon>
        <taxon>Glomeromycetes</taxon>
        <taxon>Glomerales</taxon>
        <taxon>Glomeraceae</taxon>
        <taxon>Rhizophagus</taxon>
    </lineage>
</organism>
<evidence type="ECO:0000313" key="1">
    <source>
        <dbReference type="EMBL" id="PKB96983.1"/>
    </source>
</evidence>
<sequence>MSMDGTGWDSPGHSNVGLDASIHAQTNASHPSQNTTFKEAKKDDSWTIINSTFYKILDVLGLISLTPTSIKGIKVIRATYETEAQAAEVCAKKIADDNNVRFAKLEVINNQQNDNLNDYEIKIWDVPLDVNK</sequence>